<dbReference type="InterPro" id="IPR028098">
    <property type="entry name" value="Glyco_trans_4-like_N"/>
</dbReference>
<sequence length="415" mass="47142">MKIWVINQYAVPTSLPGITRHFELIDEWVNSQSLDVIIWLSSFNYSLRRYLSKDERTQIDRNHPEITIKWCWAFPHKKNNWKRVVNMLSFSIIFSLKALFKKKPDVIIASSPQIFVTYVALLIAKLFKVPFVLEVRDLWPESLIAMNKRKQGSMAKFLFNIEASLYNNAEHIIVLTQYQKDYISKKGISSNKIDLIPNGVVVEKQIEITKETIDEVRRKIGVSKEAYVAIYTGAHGNANALESVVRAAKFLGKDEYIVLIGDGPDKPNLLKIKEKDDLQQVIFLEPVPKTEIIKYTAAADCGIISLENNDVFKGARPNKLFDYMSLGKPVLSTIGGEIGFILSTNKVGWVVPDNVAPDVGLARLIQSTRRMPALEKEKIRENGEVYIKNEGNRRKSASKFLSIINGIKSDIKTQN</sequence>
<proteinExistence type="predicted"/>
<dbReference type="Pfam" id="PF13579">
    <property type="entry name" value="Glyco_trans_4_4"/>
    <property type="match status" value="1"/>
</dbReference>
<gene>
    <name evidence="2" type="ORF">ACFOET_05670</name>
</gene>
<dbReference type="PANTHER" id="PTHR45947:SF3">
    <property type="entry name" value="SULFOQUINOVOSYL TRANSFERASE SQD2"/>
    <property type="match status" value="1"/>
</dbReference>
<reference evidence="3" key="1">
    <citation type="journal article" date="2019" name="Int. J. Syst. Evol. Microbiol.">
        <title>The Global Catalogue of Microorganisms (GCM) 10K type strain sequencing project: providing services to taxonomists for standard genome sequencing and annotation.</title>
        <authorList>
            <consortium name="The Broad Institute Genomics Platform"/>
            <consortium name="The Broad Institute Genome Sequencing Center for Infectious Disease"/>
            <person name="Wu L."/>
            <person name="Ma J."/>
        </authorList>
    </citation>
    <scope>NUCLEOTIDE SEQUENCE [LARGE SCALE GENOMIC DNA]</scope>
    <source>
        <strain evidence="3">KCTC 52416</strain>
    </source>
</reference>
<dbReference type="RefSeq" id="WP_379020453.1">
    <property type="nucleotide sequence ID" value="NZ_JBHRTA010000016.1"/>
</dbReference>
<dbReference type="CDD" id="cd03794">
    <property type="entry name" value="GT4_WbuB-like"/>
    <property type="match status" value="1"/>
</dbReference>
<dbReference type="Pfam" id="PF13692">
    <property type="entry name" value="Glyco_trans_1_4"/>
    <property type="match status" value="1"/>
</dbReference>
<name>A0ABV7JJ23_9SPHI</name>
<comment type="caution">
    <text evidence="2">The sequence shown here is derived from an EMBL/GenBank/DDBJ whole genome shotgun (WGS) entry which is preliminary data.</text>
</comment>
<evidence type="ECO:0000259" key="1">
    <source>
        <dbReference type="Pfam" id="PF13579"/>
    </source>
</evidence>
<protein>
    <submittedName>
        <fullName evidence="2">Glycosyltransferase family 4 protein</fullName>
    </submittedName>
</protein>
<dbReference type="PANTHER" id="PTHR45947">
    <property type="entry name" value="SULFOQUINOVOSYL TRANSFERASE SQD2"/>
    <property type="match status" value="1"/>
</dbReference>
<dbReference type="EMBL" id="JBHRTA010000016">
    <property type="protein sequence ID" value="MFC3197092.1"/>
    <property type="molecule type" value="Genomic_DNA"/>
</dbReference>
<feature type="domain" description="Glycosyltransferase subfamily 4-like N-terminal" evidence="1">
    <location>
        <begin position="52"/>
        <end position="199"/>
    </location>
</feature>
<organism evidence="2 3">
    <name type="scientific">Parapedobacter deserti</name>
    <dbReference type="NCBI Taxonomy" id="1912957"/>
    <lineage>
        <taxon>Bacteria</taxon>
        <taxon>Pseudomonadati</taxon>
        <taxon>Bacteroidota</taxon>
        <taxon>Sphingobacteriia</taxon>
        <taxon>Sphingobacteriales</taxon>
        <taxon>Sphingobacteriaceae</taxon>
        <taxon>Parapedobacter</taxon>
    </lineage>
</organism>
<dbReference type="Gene3D" id="3.40.50.2000">
    <property type="entry name" value="Glycogen Phosphorylase B"/>
    <property type="match status" value="2"/>
</dbReference>
<keyword evidence="3" id="KW-1185">Reference proteome</keyword>
<dbReference type="Proteomes" id="UP001595526">
    <property type="component" value="Unassembled WGS sequence"/>
</dbReference>
<evidence type="ECO:0000313" key="3">
    <source>
        <dbReference type="Proteomes" id="UP001595526"/>
    </source>
</evidence>
<dbReference type="InterPro" id="IPR050194">
    <property type="entry name" value="Glycosyltransferase_grp1"/>
</dbReference>
<evidence type="ECO:0000313" key="2">
    <source>
        <dbReference type="EMBL" id="MFC3197092.1"/>
    </source>
</evidence>
<accession>A0ABV7JJ23</accession>
<dbReference type="SUPFAM" id="SSF53756">
    <property type="entry name" value="UDP-Glycosyltransferase/glycogen phosphorylase"/>
    <property type="match status" value="1"/>
</dbReference>